<name>A0A3M7P7U2_BRAPC</name>
<accession>A0A3M7P7U2</accession>
<dbReference type="PANTHER" id="PTHR24198:SF165">
    <property type="entry name" value="ANKYRIN REPEAT-CONTAINING PROTEIN-RELATED"/>
    <property type="match status" value="1"/>
</dbReference>
<dbReference type="Gene3D" id="1.25.40.20">
    <property type="entry name" value="Ankyrin repeat-containing domain"/>
    <property type="match status" value="1"/>
</dbReference>
<evidence type="ECO:0000256" key="2">
    <source>
        <dbReference type="ARBA" id="ARBA00023043"/>
    </source>
</evidence>
<dbReference type="PANTHER" id="PTHR24198">
    <property type="entry name" value="ANKYRIN REPEAT AND PROTEIN KINASE DOMAIN-CONTAINING PROTEIN"/>
    <property type="match status" value="1"/>
</dbReference>
<dbReference type="InterPro" id="IPR002110">
    <property type="entry name" value="Ankyrin_rpt"/>
</dbReference>
<dbReference type="Pfam" id="PF00023">
    <property type="entry name" value="Ank"/>
    <property type="match status" value="1"/>
</dbReference>
<dbReference type="SMART" id="SM00248">
    <property type="entry name" value="ANK"/>
    <property type="match status" value="3"/>
</dbReference>
<feature type="repeat" description="ANK" evidence="3">
    <location>
        <begin position="157"/>
        <end position="178"/>
    </location>
</feature>
<gene>
    <name evidence="4" type="ORF">BpHYR1_022136</name>
</gene>
<dbReference type="Proteomes" id="UP000276133">
    <property type="component" value="Unassembled WGS sequence"/>
</dbReference>
<evidence type="ECO:0000256" key="1">
    <source>
        <dbReference type="ARBA" id="ARBA00022737"/>
    </source>
</evidence>
<organism evidence="4 5">
    <name type="scientific">Brachionus plicatilis</name>
    <name type="common">Marine rotifer</name>
    <name type="synonym">Brachionus muelleri</name>
    <dbReference type="NCBI Taxonomy" id="10195"/>
    <lineage>
        <taxon>Eukaryota</taxon>
        <taxon>Metazoa</taxon>
        <taxon>Spiralia</taxon>
        <taxon>Gnathifera</taxon>
        <taxon>Rotifera</taxon>
        <taxon>Eurotatoria</taxon>
        <taxon>Monogononta</taxon>
        <taxon>Pseudotrocha</taxon>
        <taxon>Ploima</taxon>
        <taxon>Brachionidae</taxon>
        <taxon>Brachionus</taxon>
    </lineage>
</organism>
<sequence>MTNVVDEIRNSKPGFTDKCELVIINPCFNNRFYQTDLVSLNSYSTDYSELVSNARKQNAPPEPVSNLARSHFLRLSEKKSSDDPNSKPKKVHPLHLACSIGNVEKVRKYVEKDGYDPMKPDSQGLFPLHHAVIANKKDCVDLLLNSYKCNPNVGDLNGMTPLHHAAQLGLVEIIKTLVVHPDIDLIGKNSDGKTAIQLSELSNSFNKI</sequence>
<dbReference type="AlphaFoldDB" id="A0A3M7P7U2"/>
<dbReference type="InterPro" id="IPR036770">
    <property type="entry name" value="Ankyrin_rpt-contain_sf"/>
</dbReference>
<comment type="caution">
    <text evidence="4">The sequence shown here is derived from an EMBL/GenBank/DDBJ whole genome shotgun (WGS) entry which is preliminary data.</text>
</comment>
<keyword evidence="1" id="KW-0677">Repeat</keyword>
<keyword evidence="2 3" id="KW-0040">ANK repeat</keyword>
<proteinExistence type="predicted"/>
<dbReference type="PROSITE" id="PS50088">
    <property type="entry name" value="ANK_REPEAT"/>
    <property type="match status" value="1"/>
</dbReference>
<reference evidence="4 5" key="1">
    <citation type="journal article" date="2018" name="Sci. Rep.">
        <title>Genomic signatures of local adaptation to the degree of environmental predictability in rotifers.</title>
        <authorList>
            <person name="Franch-Gras L."/>
            <person name="Hahn C."/>
            <person name="Garcia-Roger E.M."/>
            <person name="Carmona M.J."/>
            <person name="Serra M."/>
            <person name="Gomez A."/>
        </authorList>
    </citation>
    <scope>NUCLEOTIDE SEQUENCE [LARGE SCALE GENOMIC DNA]</scope>
    <source>
        <strain evidence="4">HYR1</strain>
    </source>
</reference>
<keyword evidence="5" id="KW-1185">Reference proteome</keyword>
<dbReference type="Pfam" id="PF12796">
    <property type="entry name" value="Ank_2"/>
    <property type="match status" value="1"/>
</dbReference>
<dbReference type="OrthoDB" id="539213at2759"/>
<protein>
    <submittedName>
        <fullName evidence="4">Krev interaction trapped 1-like</fullName>
    </submittedName>
</protein>
<dbReference type="STRING" id="10195.A0A3M7P7U2"/>
<evidence type="ECO:0000313" key="4">
    <source>
        <dbReference type="EMBL" id="RMZ95083.1"/>
    </source>
</evidence>
<evidence type="ECO:0000313" key="5">
    <source>
        <dbReference type="Proteomes" id="UP000276133"/>
    </source>
</evidence>
<dbReference type="EMBL" id="REGN01012603">
    <property type="protein sequence ID" value="RMZ95083.1"/>
    <property type="molecule type" value="Genomic_DNA"/>
</dbReference>
<dbReference type="SUPFAM" id="SSF48403">
    <property type="entry name" value="Ankyrin repeat"/>
    <property type="match status" value="1"/>
</dbReference>
<evidence type="ECO:0000256" key="3">
    <source>
        <dbReference type="PROSITE-ProRule" id="PRU00023"/>
    </source>
</evidence>
<dbReference type="PROSITE" id="PS50297">
    <property type="entry name" value="ANK_REP_REGION"/>
    <property type="match status" value="1"/>
</dbReference>